<accession>A0ABV8F522</accession>
<dbReference type="Proteomes" id="UP001595698">
    <property type="component" value="Unassembled WGS sequence"/>
</dbReference>
<reference evidence="9" key="1">
    <citation type="journal article" date="2019" name="Int. J. Syst. Evol. Microbiol.">
        <title>The Global Catalogue of Microorganisms (GCM) 10K type strain sequencing project: providing services to taxonomists for standard genome sequencing and annotation.</title>
        <authorList>
            <consortium name="The Broad Institute Genomics Platform"/>
            <consortium name="The Broad Institute Genome Sequencing Center for Infectious Disease"/>
            <person name="Wu L."/>
            <person name="Ma J."/>
        </authorList>
    </citation>
    <scope>NUCLEOTIDE SEQUENCE [LARGE SCALE GENOMIC DNA]</scope>
    <source>
        <strain evidence="9">TBRC 7912</strain>
    </source>
</reference>
<keyword evidence="3" id="KW-0378">Hydrolase</keyword>
<evidence type="ECO:0000259" key="7">
    <source>
        <dbReference type="Pfam" id="PF08335"/>
    </source>
</evidence>
<feature type="domain" description="Polymerase nucleotidyl transferase" evidence="6">
    <location>
        <begin position="43"/>
        <end position="82"/>
    </location>
</feature>
<dbReference type="InterPro" id="IPR010043">
    <property type="entry name" value="UTase/UR"/>
</dbReference>
<dbReference type="Pfam" id="PF01909">
    <property type="entry name" value="NTP_transf_2"/>
    <property type="match status" value="1"/>
</dbReference>
<feature type="domain" description="PII-uridylyltransferase/Glutamine-synthetase adenylyltransferase" evidence="7">
    <location>
        <begin position="161"/>
        <end position="195"/>
    </location>
</feature>
<dbReference type="SUPFAM" id="SSF81593">
    <property type="entry name" value="Nucleotidyltransferase substrate binding subunit/domain"/>
    <property type="match status" value="1"/>
</dbReference>
<keyword evidence="2" id="KW-0548">Nucleotidyltransferase</keyword>
<gene>
    <name evidence="8" type="ORF">ACFOYY_26015</name>
</gene>
<evidence type="ECO:0000313" key="8">
    <source>
        <dbReference type="EMBL" id="MFC3983611.1"/>
    </source>
</evidence>
<dbReference type="EMBL" id="JBHSBC010000032">
    <property type="protein sequence ID" value="MFC3983611.1"/>
    <property type="molecule type" value="Genomic_DNA"/>
</dbReference>
<dbReference type="PANTHER" id="PTHR47320:SF1">
    <property type="entry name" value="BIFUNCTIONAL URIDYLYLTRANSFERASE_URIDYLYL-REMOVING ENZYME"/>
    <property type="match status" value="1"/>
</dbReference>
<keyword evidence="5" id="KW-0511">Multifunctional enzyme</keyword>
<evidence type="ECO:0000256" key="4">
    <source>
        <dbReference type="ARBA" id="ARBA00022842"/>
    </source>
</evidence>
<evidence type="ECO:0000313" key="9">
    <source>
        <dbReference type="Proteomes" id="UP001595698"/>
    </source>
</evidence>
<feature type="non-terminal residue" evidence="8">
    <location>
        <position position="285"/>
    </location>
</feature>
<sequence length="285" mass="30215">MNRRSYAAARRERTAEVDRWLAGLLRSARGAPYGKDGAGSGEREPSGIALVAVGSLGRGEQAPGSDLDLVLLHDGRHDVAAVADRLWYPIWDSGAGLDHSVRTVGEAVAVAGDDLKAALGLIQARHVAGDPELTRAAREGVLAGWRADARRRLAELREAAGLRAAARGELAFLLEPDLRDARGGIRDVQVMQAVAAAWVASAPGPRVRQAHELLLDVRHALHLVTGRGSDRLVLQEQEAVAGVLGLLDAEVLMRALAEAGRTVTHAFDATWRAVDRLVGGPAPRG</sequence>
<proteinExistence type="predicted"/>
<feature type="domain" description="PII-uridylyltransferase/Glutamine-synthetase adenylyltransferase" evidence="7">
    <location>
        <begin position="197"/>
        <end position="269"/>
    </location>
</feature>
<dbReference type="Gene3D" id="3.30.460.10">
    <property type="entry name" value="Beta Polymerase, domain 2"/>
    <property type="match status" value="1"/>
</dbReference>
<dbReference type="Pfam" id="PF08335">
    <property type="entry name" value="GlnD_UR_UTase"/>
    <property type="match status" value="2"/>
</dbReference>
<keyword evidence="4" id="KW-0460">Magnesium</keyword>
<protein>
    <submittedName>
        <fullName evidence="8">Nucleotidyltransferase domain-containing protein</fullName>
    </submittedName>
</protein>
<keyword evidence="1" id="KW-0808">Transferase</keyword>
<dbReference type="InterPro" id="IPR043519">
    <property type="entry name" value="NT_sf"/>
</dbReference>
<evidence type="ECO:0000256" key="1">
    <source>
        <dbReference type="ARBA" id="ARBA00022679"/>
    </source>
</evidence>
<organism evidence="8 9">
    <name type="scientific">Streptosporangium jomthongense</name>
    <dbReference type="NCBI Taxonomy" id="1193683"/>
    <lineage>
        <taxon>Bacteria</taxon>
        <taxon>Bacillati</taxon>
        <taxon>Actinomycetota</taxon>
        <taxon>Actinomycetes</taxon>
        <taxon>Streptosporangiales</taxon>
        <taxon>Streptosporangiaceae</taxon>
        <taxon>Streptosporangium</taxon>
    </lineage>
</organism>
<dbReference type="InterPro" id="IPR013546">
    <property type="entry name" value="PII_UdlTrfase/GS_AdlTrfase"/>
</dbReference>
<evidence type="ECO:0000256" key="2">
    <source>
        <dbReference type="ARBA" id="ARBA00022695"/>
    </source>
</evidence>
<name>A0ABV8F522_9ACTN</name>
<evidence type="ECO:0000256" key="3">
    <source>
        <dbReference type="ARBA" id="ARBA00022801"/>
    </source>
</evidence>
<evidence type="ECO:0000259" key="6">
    <source>
        <dbReference type="Pfam" id="PF01909"/>
    </source>
</evidence>
<comment type="caution">
    <text evidence="8">The sequence shown here is derived from an EMBL/GenBank/DDBJ whole genome shotgun (WGS) entry which is preliminary data.</text>
</comment>
<keyword evidence="9" id="KW-1185">Reference proteome</keyword>
<dbReference type="RefSeq" id="WP_386192904.1">
    <property type="nucleotide sequence ID" value="NZ_JBHSBC010000032.1"/>
</dbReference>
<dbReference type="PANTHER" id="PTHR47320">
    <property type="entry name" value="BIFUNCTIONAL URIDYLYLTRANSFERASE/URIDYLYL-REMOVING ENZYME"/>
    <property type="match status" value="1"/>
</dbReference>
<dbReference type="InterPro" id="IPR002934">
    <property type="entry name" value="Polymerase_NTP_transf_dom"/>
</dbReference>
<dbReference type="CDD" id="cd05401">
    <property type="entry name" value="NT_GlnE_GlnD_like"/>
    <property type="match status" value="1"/>
</dbReference>
<dbReference type="SUPFAM" id="SSF81301">
    <property type="entry name" value="Nucleotidyltransferase"/>
    <property type="match status" value="1"/>
</dbReference>
<evidence type="ECO:0000256" key="5">
    <source>
        <dbReference type="ARBA" id="ARBA00023268"/>
    </source>
</evidence>